<evidence type="ECO:0000256" key="4">
    <source>
        <dbReference type="ARBA" id="ARBA00023239"/>
    </source>
</evidence>
<evidence type="ECO:0000256" key="6">
    <source>
        <dbReference type="ARBA" id="ARBA00045074"/>
    </source>
</evidence>
<dbReference type="PANTHER" id="PTHR30502">
    <property type="entry name" value="2-KETO-3-DEOXY-L-RHAMNONATE ALDOLASE"/>
    <property type="match status" value="1"/>
</dbReference>
<dbReference type="AlphaFoldDB" id="A0A2R4VTC5"/>
<comment type="cofactor">
    <cofactor evidence="1">
        <name>a divalent metal cation</name>
        <dbReference type="ChEBI" id="CHEBI:60240"/>
    </cofactor>
</comment>
<dbReference type="GO" id="GO:0046872">
    <property type="term" value="F:metal ion binding"/>
    <property type="evidence" value="ECO:0007669"/>
    <property type="project" value="UniProtKB-KW"/>
</dbReference>
<evidence type="ECO:0000256" key="5">
    <source>
        <dbReference type="ARBA" id="ARBA00023317"/>
    </source>
</evidence>
<evidence type="ECO:0000256" key="1">
    <source>
        <dbReference type="ARBA" id="ARBA00001968"/>
    </source>
</evidence>
<geneLocation type="plasmid" evidence="8 9">
    <name>pYZ2</name>
</geneLocation>
<dbReference type="EMBL" id="CP028903">
    <property type="protein sequence ID" value="AWB07700.1"/>
    <property type="molecule type" value="Genomic_DNA"/>
</dbReference>
<accession>A0A2R4VTC5</accession>
<dbReference type="OrthoDB" id="9802624at2"/>
<dbReference type="SUPFAM" id="SSF51621">
    <property type="entry name" value="Phosphoenolpyruvate/pyruvate domain"/>
    <property type="match status" value="1"/>
</dbReference>
<name>A0A2R4VTC5_9PROT</name>
<feature type="domain" description="HpcH/HpaI aldolase/citrate lyase" evidence="7">
    <location>
        <begin position="18"/>
        <end position="242"/>
    </location>
</feature>
<proteinExistence type="inferred from homology"/>
<dbReference type="InterPro" id="IPR040442">
    <property type="entry name" value="Pyrv_kinase-like_dom_sf"/>
</dbReference>
<reference evidence="8 9" key="1">
    <citation type="submission" date="2018-04" db="EMBL/GenBank/DDBJ databases">
        <title>Complete genome sequence of the nitrogen-fixing bacterium Azospirillum humicireducens type strain SgZ-5.</title>
        <authorList>
            <person name="Yu Z."/>
        </authorList>
    </citation>
    <scope>NUCLEOTIDE SEQUENCE [LARGE SCALE GENOMIC DNA]</scope>
    <source>
        <strain evidence="8 9">SgZ-5</strain>
        <plasmid evidence="8 9">pYZ2</plasmid>
    </source>
</reference>
<evidence type="ECO:0000256" key="2">
    <source>
        <dbReference type="ARBA" id="ARBA00005568"/>
    </source>
</evidence>
<dbReference type="PANTHER" id="PTHR30502:SF4">
    <property type="entry name" value="5-KETO-4-DEOXY-D-GLUCARATE ALDOLASE"/>
    <property type="match status" value="1"/>
</dbReference>
<dbReference type="InterPro" id="IPR005000">
    <property type="entry name" value="Aldolase/citrate-lyase_domain"/>
</dbReference>
<dbReference type="InterPro" id="IPR050251">
    <property type="entry name" value="HpcH-HpaI_aldolase"/>
</dbReference>
<evidence type="ECO:0000313" key="9">
    <source>
        <dbReference type="Proteomes" id="UP000077405"/>
    </source>
</evidence>
<dbReference type="RefSeq" id="WP_108547980.1">
    <property type="nucleotide sequence ID" value="NZ_CP028903.1"/>
</dbReference>
<evidence type="ECO:0000313" key="8">
    <source>
        <dbReference type="EMBL" id="AWB07700.1"/>
    </source>
</evidence>
<keyword evidence="8" id="KW-0614">Plasmid</keyword>
<dbReference type="GO" id="GO:0005737">
    <property type="term" value="C:cytoplasm"/>
    <property type="evidence" value="ECO:0007669"/>
    <property type="project" value="TreeGrafter"/>
</dbReference>
<sequence>MDLRTNSFKRAIQAGQKQIGFWNSMASPTATEILAGSGFDWLLLDAEHAPNDVPGILAQLQAMMENTTHPVVRIPDNDPIVIKRYLDIGVQSFLVPMMETVEEAKAAVAATRFPPDGIRGFAGASRASRFGRVKDYHRRAHEEICILVQIETRKGLDNLEAIAAVPGIDGLFIGPGDLSSDLGYLGDQGNPEIVDLIEKTIGRIVAAGSRAGILTADETLARRYMAAGCVYTAVGIDTGLLARTTEAIARKFRD</sequence>
<organism evidence="8 9">
    <name type="scientific">Azospirillum humicireducens</name>
    <dbReference type="NCBI Taxonomy" id="1226968"/>
    <lineage>
        <taxon>Bacteria</taxon>
        <taxon>Pseudomonadati</taxon>
        <taxon>Pseudomonadota</taxon>
        <taxon>Alphaproteobacteria</taxon>
        <taxon>Rhodospirillales</taxon>
        <taxon>Azospirillaceae</taxon>
        <taxon>Azospirillum</taxon>
    </lineage>
</organism>
<protein>
    <submittedName>
        <fullName evidence="8">2-dehydro-3-deoxyglucarate aldolase</fullName>
    </submittedName>
</protein>
<dbReference type="InterPro" id="IPR015813">
    <property type="entry name" value="Pyrv/PenolPyrv_kinase-like_dom"/>
</dbReference>
<dbReference type="Gene3D" id="3.20.20.60">
    <property type="entry name" value="Phosphoenolpyruvate-binding domains"/>
    <property type="match status" value="1"/>
</dbReference>
<comment type="similarity">
    <text evidence="2">Belongs to the HpcH/HpaI aldolase family.</text>
</comment>
<evidence type="ECO:0000259" key="7">
    <source>
        <dbReference type="Pfam" id="PF03328"/>
    </source>
</evidence>
<keyword evidence="4" id="KW-0456">Lyase</keyword>
<dbReference type="Pfam" id="PF03328">
    <property type="entry name" value="HpcH_HpaI"/>
    <property type="match status" value="1"/>
</dbReference>
<keyword evidence="5" id="KW-0670">Pyruvate</keyword>
<dbReference type="GO" id="GO:0016832">
    <property type="term" value="F:aldehyde-lyase activity"/>
    <property type="evidence" value="ECO:0007669"/>
    <property type="project" value="TreeGrafter"/>
</dbReference>
<evidence type="ECO:0000256" key="3">
    <source>
        <dbReference type="ARBA" id="ARBA00022723"/>
    </source>
</evidence>
<keyword evidence="3" id="KW-0479">Metal-binding</keyword>
<dbReference type="Proteomes" id="UP000077405">
    <property type="component" value="Plasmid pYZ2"/>
</dbReference>
<gene>
    <name evidence="8" type="ORF">A6A40_22215</name>
</gene>
<comment type="catalytic activity">
    <reaction evidence="6">
        <text>D-glyceraldehyde + pyruvate = 2-dehydro-3-deoxy-L-galactonate</text>
        <dbReference type="Rhea" id="RHEA:80055"/>
        <dbReference type="ChEBI" id="CHEBI:15361"/>
        <dbReference type="ChEBI" id="CHEBI:17378"/>
        <dbReference type="ChEBI" id="CHEBI:75545"/>
    </reaction>
</comment>
<keyword evidence="9" id="KW-1185">Reference proteome</keyword>
<dbReference type="FunFam" id="3.20.20.60:FF:000004">
    <property type="entry name" value="5-keto-4-deoxy-D-glucarate aldolase"/>
    <property type="match status" value="1"/>
</dbReference>
<dbReference type="KEGG" id="ahu:A6A40_22215"/>